<name>A0ABT9D6J0_9CELL</name>
<dbReference type="SUPFAM" id="SSF53474">
    <property type="entry name" value="alpha/beta-Hydrolases"/>
    <property type="match status" value="1"/>
</dbReference>
<dbReference type="InterPro" id="IPR049492">
    <property type="entry name" value="BD-FAE-like_dom"/>
</dbReference>
<protein>
    <submittedName>
        <fullName evidence="4">DUF2087 domain-containing protein</fullName>
    </submittedName>
</protein>
<dbReference type="InterPro" id="IPR029058">
    <property type="entry name" value="AB_hydrolase_fold"/>
</dbReference>
<gene>
    <name evidence="4" type="ORF">Q6348_04475</name>
</gene>
<keyword evidence="5" id="KW-1185">Reference proteome</keyword>
<dbReference type="Pfam" id="PF09860">
    <property type="entry name" value="DUF2087"/>
    <property type="match status" value="1"/>
</dbReference>
<feature type="domain" description="BD-FAE-like" evidence="3">
    <location>
        <begin position="29"/>
        <end position="205"/>
    </location>
</feature>
<dbReference type="PANTHER" id="PTHR48081">
    <property type="entry name" value="AB HYDROLASE SUPERFAMILY PROTEIN C4A8.06C"/>
    <property type="match status" value="1"/>
</dbReference>
<proteinExistence type="predicted"/>
<dbReference type="Proteomes" id="UP001232536">
    <property type="component" value="Unassembled WGS sequence"/>
</dbReference>
<accession>A0ABT9D6J0</accession>
<dbReference type="EMBL" id="JAUQYP010000001">
    <property type="protein sequence ID" value="MDO8106447.1"/>
    <property type="molecule type" value="Genomic_DNA"/>
</dbReference>
<evidence type="ECO:0000313" key="4">
    <source>
        <dbReference type="EMBL" id="MDO8106447.1"/>
    </source>
</evidence>
<keyword evidence="1" id="KW-0378">Hydrolase</keyword>
<comment type="caution">
    <text evidence="4">The sequence shown here is derived from an EMBL/GenBank/DDBJ whole genome shotgun (WGS) entry which is preliminary data.</text>
</comment>
<reference evidence="4 5" key="1">
    <citation type="submission" date="2023-07" db="EMBL/GenBank/DDBJ databases">
        <title>Description of novel actinomycetes strains, isolated from tidal flat sediment.</title>
        <authorList>
            <person name="Lu C."/>
        </authorList>
    </citation>
    <scope>NUCLEOTIDE SEQUENCE [LARGE SCALE GENOMIC DNA]</scope>
    <source>
        <strain evidence="4 5">SYSU T00b441</strain>
    </source>
</reference>
<evidence type="ECO:0000256" key="1">
    <source>
        <dbReference type="ARBA" id="ARBA00022801"/>
    </source>
</evidence>
<evidence type="ECO:0000259" key="2">
    <source>
        <dbReference type="Pfam" id="PF09860"/>
    </source>
</evidence>
<evidence type="ECO:0000313" key="5">
    <source>
        <dbReference type="Proteomes" id="UP001232536"/>
    </source>
</evidence>
<evidence type="ECO:0000259" key="3">
    <source>
        <dbReference type="Pfam" id="PF20434"/>
    </source>
</evidence>
<sequence length="353" mass="37789">MRPPVTVPYGTQHPAQFAELSLPDGPARGVVVLVHGGFWRARYGLEGARPLATDLARRGWVAWNLEYRRVGDGGGHPATFDDVAAGIDALRPAAHEHEFGLDTVLALGHSAGGHLATWAASRTRCTRWAHDDAVELTGVVAQAAVLDLVAAADLGAGAVAQLLGHAPGTADVALDPIRQVPLGAPVRCVHGRADDVVPPTQSEAYVSAARAAGGDVALLPVDGGHFAVIDVDDPSWPVQLWALASMTHPPDTVRRFLDRGRLERMPRRQADRALVRRWLATRVSAVQDPVSERALTDRLAAVVRDPVGVRRDLVDAGLLSRTRDGAEYWRTHVTEFDGLEITEVIDAALHDAP</sequence>
<dbReference type="InterPro" id="IPR018656">
    <property type="entry name" value="DUF2087"/>
</dbReference>
<dbReference type="RefSeq" id="WP_304600106.1">
    <property type="nucleotide sequence ID" value="NZ_JAUQYO010000001.1"/>
</dbReference>
<feature type="domain" description="DUF2087" evidence="2">
    <location>
        <begin position="261"/>
        <end position="330"/>
    </location>
</feature>
<dbReference type="Pfam" id="PF20434">
    <property type="entry name" value="BD-FAE"/>
    <property type="match status" value="1"/>
</dbReference>
<dbReference type="InterPro" id="IPR050300">
    <property type="entry name" value="GDXG_lipolytic_enzyme"/>
</dbReference>
<organism evidence="4 5">
    <name type="scientific">Actinotalea lenta</name>
    <dbReference type="NCBI Taxonomy" id="3064654"/>
    <lineage>
        <taxon>Bacteria</taxon>
        <taxon>Bacillati</taxon>
        <taxon>Actinomycetota</taxon>
        <taxon>Actinomycetes</taxon>
        <taxon>Micrococcales</taxon>
        <taxon>Cellulomonadaceae</taxon>
        <taxon>Actinotalea</taxon>
    </lineage>
</organism>
<dbReference type="Gene3D" id="3.40.50.1820">
    <property type="entry name" value="alpha/beta hydrolase"/>
    <property type="match status" value="1"/>
</dbReference>